<keyword evidence="1" id="KW-1133">Transmembrane helix</keyword>
<keyword evidence="3" id="KW-1185">Reference proteome</keyword>
<evidence type="ECO:0000313" key="2">
    <source>
        <dbReference type="EMBL" id="KAK9166902.1"/>
    </source>
</evidence>
<name>A0AAP0L9B3_9MAGN</name>
<reference evidence="2 3" key="1">
    <citation type="submission" date="2024-01" db="EMBL/GenBank/DDBJ databases">
        <title>Genome assemblies of Stephania.</title>
        <authorList>
            <person name="Yang L."/>
        </authorList>
    </citation>
    <scope>NUCLEOTIDE SEQUENCE [LARGE SCALE GENOMIC DNA]</scope>
    <source>
        <strain evidence="2">JXDWG</strain>
        <tissue evidence="2">Leaf</tissue>
    </source>
</reference>
<dbReference type="Proteomes" id="UP001419268">
    <property type="component" value="Unassembled WGS sequence"/>
</dbReference>
<dbReference type="EMBL" id="JBBNAG010000001">
    <property type="protein sequence ID" value="KAK9166902.1"/>
    <property type="molecule type" value="Genomic_DNA"/>
</dbReference>
<evidence type="ECO:0000313" key="3">
    <source>
        <dbReference type="Proteomes" id="UP001419268"/>
    </source>
</evidence>
<sequence>MVLCFSLSVNWFFYQCLSIFLHALSSFSSFLYKRSCAPGLKMYLKKSHST</sequence>
<keyword evidence="1" id="KW-0472">Membrane</keyword>
<dbReference type="AlphaFoldDB" id="A0AAP0L9B3"/>
<comment type="caution">
    <text evidence="2">The sequence shown here is derived from an EMBL/GenBank/DDBJ whole genome shotgun (WGS) entry which is preliminary data.</text>
</comment>
<gene>
    <name evidence="2" type="ORF">Scep_002093</name>
</gene>
<accession>A0AAP0L9B3</accession>
<evidence type="ECO:0000256" key="1">
    <source>
        <dbReference type="SAM" id="Phobius"/>
    </source>
</evidence>
<proteinExistence type="predicted"/>
<protein>
    <submittedName>
        <fullName evidence="2">Uncharacterized protein</fullName>
    </submittedName>
</protein>
<organism evidence="2 3">
    <name type="scientific">Stephania cephalantha</name>
    <dbReference type="NCBI Taxonomy" id="152367"/>
    <lineage>
        <taxon>Eukaryota</taxon>
        <taxon>Viridiplantae</taxon>
        <taxon>Streptophyta</taxon>
        <taxon>Embryophyta</taxon>
        <taxon>Tracheophyta</taxon>
        <taxon>Spermatophyta</taxon>
        <taxon>Magnoliopsida</taxon>
        <taxon>Ranunculales</taxon>
        <taxon>Menispermaceae</taxon>
        <taxon>Menispermoideae</taxon>
        <taxon>Cissampelideae</taxon>
        <taxon>Stephania</taxon>
    </lineage>
</organism>
<keyword evidence="1" id="KW-0812">Transmembrane</keyword>
<feature type="transmembrane region" description="Helical" evidence="1">
    <location>
        <begin position="12"/>
        <end position="32"/>
    </location>
</feature>